<dbReference type="Proteomes" id="UP000217676">
    <property type="component" value="Chromosome"/>
</dbReference>
<dbReference type="KEGG" id="slau:SLA_6585"/>
<dbReference type="AlphaFoldDB" id="A0A160P8F5"/>
<feature type="compositionally biased region" description="Low complexity" evidence="1">
    <location>
        <begin position="42"/>
        <end position="64"/>
    </location>
</feature>
<dbReference type="EMBL" id="AP017424">
    <property type="protein sequence ID" value="BAU87451.1"/>
    <property type="molecule type" value="Genomic_DNA"/>
</dbReference>
<sequence>MPARSCGIVAPVPEATAPDPPVPGSGSRPAPDHPDTPDRRVATTATVPRRPAPDGPAARGAARPSQPYERSAQGSSAAERVSSGGTVAVGAPVGLTGASGSSA</sequence>
<protein>
    <submittedName>
        <fullName evidence="2">Fimbrial isopeptide formation D2 domain-containing protein</fullName>
    </submittedName>
</protein>
<keyword evidence="3" id="KW-1185">Reference proteome</keyword>
<accession>A0A160P8F5</accession>
<organism evidence="2 3">
    <name type="scientific">Streptomyces laurentii</name>
    <dbReference type="NCBI Taxonomy" id="39478"/>
    <lineage>
        <taxon>Bacteria</taxon>
        <taxon>Bacillati</taxon>
        <taxon>Actinomycetota</taxon>
        <taxon>Actinomycetes</taxon>
        <taxon>Kitasatosporales</taxon>
        <taxon>Streptomycetaceae</taxon>
        <taxon>Streptomyces</taxon>
    </lineage>
</organism>
<evidence type="ECO:0000313" key="2">
    <source>
        <dbReference type="EMBL" id="BAU87451.1"/>
    </source>
</evidence>
<proteinExistence type="predicted"/>
<name>A0A160P8F5_STRLU</name>
<evidence type="ECO:0000313" key="3">
    <source>
        <dbReference type="Proteomes" id="UP000217676"/>
    </source>
</evidence>
<evidence type="ECO:0000256" key="1">
    <source>
        <dbReference type="SAM" id="MobiDB-lite"/>
    </source>
</evidence>
<reference evidence="2 3" key="1">
    <citation type="journal article" date="2016" name="Genome Announc.">
        <title>Complete Genome Sequence of Thiostrepton-Producing Streptomyces laurentii ATCC 31255.</title>
        <authorList>
            <person name="Doi K."/>
            <person name="Fujino Y."/>
            <person name="Nagayoshi Y."/>
            <person name="Ohshima T."/>
            <person name="Ogata S."/>
        </authorList>
    </citation>
    <scope>NUCLEOTIDE SEQUENCE [LARGE SCALE GENOMIC DNA]</scope>
    <source>
        <strain evidence="2 3">ATCC 31255</strain>
    </source>
</reference>
<feature type="compositionally biased region" description="Basic and acidic residues" evidence="1">
    <location>
        <begin position="30"/>
        <end position="41"/>
    </location>
</feature>
<feature type="region of interest" description="Disordered" evidence="1">
    <location>
        <begin position="1"/>
        <end position="103"/>
    </location>
</feature>
<gene>
    <name evidence="2" type="ORF">SLA_6585</name>
</gene>